<dbReference type="Proteomes" id="UP000218677">
    <property type="component" value="Unassembled WGS sequence"/>
</dbReference>
<comment type="caution">
    <text evidence="2">The sequence shown here is derived from an EMBL/GenBank/DDBJ whole genome shotgun (WGS) entry which is preliminary data.</text>
</comment>
<evidence type="ECO:0000256" key="1">
    <source>
        <dbReference type="SAM" id="SignalP"/>
    </source>
</evidence>
<dbReference type="EMBL" id="NWUX01000006">
    <property type="protein sequence ID" value="PCF95887.1"/>
    <property type="molecule type" value="Genomic_DNA"/>
</dbReference>
<evidence type="ECO:0000313" key="3">
    <source>
        <dbReference type="Proteomes" id="UP000218677"/>
    </source>
</evidence>
<dbReference type="SUPFAM" id="SSF56935">
    <property type="entry name" value="Porins"/>
    <property type="match status" value="1"/>
</dbReference>
<organism evidence="2 3">
    <name type="scientific">Vreelandella nigrificans</name>
    <dbReference type="NCBI Taxonomy" id="2042704"/>
    <lineage>
        <taxon>Bacteria</taxon>
        <taxon>Pseudomonadati</taxon>
        <taxon>Pseudomonadota</taxon>
        <taxon>Gammaproteobacteria</taxon>
        <taxon>Oceanospirillales</taxon>
        <taxon>Halomonadaceae</taxon>
        <taxon>Vreelandella</taxon>
    </lineage>
</organism>
<keyword evidence="1" id="KW-0732">Signal</keyword>
<name>A0A2A4HNB8_9GAMM</name>
<reference evidence="3" key="1">
    <citation type="submission" date="2017-09" db="EMBL/GenBank/DDBJ databases">
        <authorList>
            <person name="Cho G.-S."/>
            <person name="Oguntoyinbo F.A."/>
            <person name="Cnockaert M."/>
            <person name="Kabisch J."/>
            <person name="Neve H."/>
            <person name="Bockelmann W."/>
            <person name="Wenning M."/>
            <person name="Franz C.M."/>
            <person name="Vandamme P."/>
        </authorList>
    </citation>
    <scope>NUCLEOTIDE SEQUENCE [LARGE SCALE GENOMIC DNA]</scope>
    <source>
        <strain evidence="3">MBT G8648</strain>
    </source>
</reference>
<dbReference type="Pfam" id="PF16966">
    <property type="entry name" value="Porin_8"/>
    <property type="match status" value="1"/>
</dbReference>
<evidence type="ECO:0000313" key="2">
    <source>
        <dbReference type="EMBL" id="PCF95887.1"/>
    </source>
</evidence>
<accession>A0A2A4HNB8</accession>
<dbReference type="InterPro" id="IPR016963">
    <property type="entry name" value="Glycoporin_RafY"/>
</dbReference>
<sequence length="387" mass="42672">MNMFLAKYKKLPLLVAITVGSTTSAMGAITFEDERGSLSFGGDVELDINAYNEHEGGVSLFRSQSGEPLDRDDRFNQDGRILLDISGERHHQGNFARFKLQPLWGTSGNAGLDDAWLAIGTQGGSEIKVGRFEAYDLFPLGQDVFIQYSGTTSDSLYSDGQSYVYQAREGRGRGDDGQIALSHRFANDFYAEVTTLLGDRSGLFDGDTYHGYRIDNDTKSAAIIRPVIAWQPGEWSFALGMETNLVSNSVVDERGADIGDRTGYGATASYHGGDVIFNFSLAHLEAHEESNSSVGINTIWNNIGLGYIYSRNQIDAINPAVEQDVITPEGRNESNTIYTSYRFANVLGLNGFDTFIGAYYSYVDHSDSTNSSDSDRYGARIRLKYFF</sequence>
<feature type="signal peptide" evidence="1">
    <location>
        <begin position="1"/>
        <end position="27"/>
    </location>
</feature>
<protein>
    <submittedName>
        <fullName evidence="2">Porin</fullName>
    </submittedName>
</protein>
<dbReference type="AlphaFoldDB" id="A0A2A4HNB8"/>
<feature type="chain" id="PRO_5012607536" evidence="1">
    <location>
        <begin position="28"/>
        <end position="387"/>
    </location>
</feature>
<keyword evidence="3" id="KW-1185">Reference proteome</keyword>
<proteinExistence type="predicted"/>
<gene>
    <name evidence="2" type="ORF">CPA45_09085</name>
</gene>
<dbReference type="OrthoDB" id="5622860at2"/>